<feature type="transmembrane region" description="Helical" evidence="1">
    <location>
        <begin position="135"/>
        <end position="154"/>
    </location>
</feature>
<name>A0ABD0V207_DENTH</name>
<organism evidence="2 3">
    <name type="scientific">Dendrobium thyrsiflorum</name>
    <name type="common">Pinecone-like raceme dendrobium</name>
    <name type="synonym">Orchid</name>
    <dbReference type="NCBI Taxonomy" id="117978"/>
    <lineage>
        <taxon>Eukaryota</taxon>
        <taxon>Viridiplantae</taxon>
        <taxon>Streptophyta</taxon>
        <taxon>Embryophyta</taxon>
        <taxon>Tracheophyta</taxon>
        <taxon>Spermatophyta</taxon>
        <taxon>Magnoliopsida</taxon>
        <taxon>Liliopsida</taxon>
        <taxon>Asparagales</taxon>
        <taxon>Orchidaceae</taxon>
        <taxon>Epidendroideae</taxon>
        <taxon>Malaxideae</taxon>
        <taxon>Dendrobiinae</taxon>
        <taxon>Dendrobium</taxon>
    </lineage>
</organism>
<gene>
    <name evidence="2" type="ORF">M5K25_011072</name>
</gene>
<keyword evidence="3" id="KW-1185">Reference proteome</keyword>
<comment type="caution">
    <text evidence="2">The sequence shown here is derived from an EMBL/GenBank/DDBJ whole genome shotgun (WGS) entry which is preliminary data.</text>
</comment>
<evidence type="ECO:0000313" key="2">
    <source>
        <dbReference type="EMBL" id="KAL0919008.1"/>
    </source>
</evidence>
<evidence type="ECO:0000256" key="1">
    <source>
        <dbReference type="SAM" id="Phobius"/>
    </source>
</evidence>
<dbReference type="EMBL" id="JANQDX010000009">
    <property type="protein sequence ID" value="KAL0919008.1"/>
    <property type="molecule type" value="Genomic_DNA"/>
</dbReference>
<dbReference type="AlphaFoldDB" id="A0ABD0V207"/>
<keyword evidence="1" id="KW-1133">Transmembrane helix</keyword>
<proteinExistence type="predicted"/>
<keyword evidence="1" id="KW-0812">Transmembrane</keyword>
<dbReference type="Proteomes" id="UP001552299">
    <property type="component" value="Unassembled WGS sequence"/>
</dbReference>
<reference evidence="2 3" key="1">
    <citation type="journal article" date="2024" name="Plant Biotechnol. J.">
        <title>Dendrobium thyrsiflorum genome and its molecular insights into genes involved in important horticultural traits.</title>
        <authorList>
            <person name="Chen B."/>
            <person name="Wang J.Y."/>
            <person name="Zheng P.J."/>
            <person name="Li K.L."/>
            <person name="Liang Y.M."/>
            <person name="Chen X.F."/>
            <person name="Zhang C."/>
            <person name="Zhao X."/>
            <person name="He X."/>
            <person name="Zhang G.Q."/>
            <person name="Liu Z.J."/>
            <person name="Xu Q."/>
        </authorList>
    </citation>
    <scope>NUCLEOTIDE SEQUENCE [LARGE SCALE GENOMIC DNA]</scope>
    <source>
        <strain evidence="2">GZMU011</strain>
    </source>
</reference>
<protein>
    <submittedName>
        <fullName evidence="2">Uncharacterized protein</fullName>
    </submittedName>
</protein>
<evidence type="ECO:0000313" key="3">
    <source>
        <dbReference type="Proteomes" id="UP001552299"/>
    </source>
</evidence>
<sequence length="188" mass="21037">MEDIRSSTVVLIWFISPSNPANDHGFLYDEQGRVDILNSPFFDVAFGNDRNADEYVDRIIYQLTLAIEDQLPQGHWCIIDRPSISPSLAPNPAASTRGFFFPTVGTEDIIGVDFVVFEQPEMTILSGHELTPAPVLPLIAGVFVIIIFISLPRLKDLYLTVIEKTPLGSSAVTRKKEIRKPILRKRAN</sequence>
<keyword evidence="1" id="KW-0472">Membrane</keyword>
<accession>A0ABD0V207</accession>